<gene>
    <name evidence="1" type="ORF">BT63DRAFT_250883</name>
</gene>
<proteinExistence type="predicted"/>
<dbReference type="Proteomes" id="UP000799302">
    <property type="component" value="Unassembled WGS sequence"/>
</dbReference>
<keyword evidence="2" id="KW-1185">Reference proteome</keyword>
<name>A0A6A6UAC0_9PEZI</name>
<dbReference type="AlphaFoldDB" id="A0A6A6UAC0"/>
<protein>
    <submittedName>
        <fullName evidence="1">Uncharacterized protein</fullName>
    </submittedName>
</protein>
<evidence type="ECO:0000313" key="2">
    <source>
        <dbReference type="Proteomes" id="UP000799302"/>
    </source>
</evidence>
<accession>A0A6A6UAC0</accession>
<evidence type="ECO:0000313" key="1">
    <source>
        <dbReference type="EMBL" id="KAF2669132.1"/>
    </source>
</evidence>
<reference evidence="1" key="1">
    <citation type="journal article" date="2020" name="Stud. Mycol.">
        <title>101 Dothideomycetes genomes: a test case for predicting lifestyles and emergence of pathogens.</title>
        <authorList>
            <person name="Haridas S."/>
            <person name="Albert R."/>
            <person name="Binder M."/>
            <person name="Bloem J."/>
            <person name="Labutti K."/>
            <person name="Salamov A."/>
            <person name="Andreopoulos B."/>
            <person name="Baker S."/>
            <person name="Barry K."/>
            <person name="Bills G."/>
            <person name="Bluhm B."/>
            <person name="Cannon C."/>
            <person name="Castanera R."/>
            <person name="Culley D."/>
            <person name="Daum C."/>
            <person name="Ezra D."/>
            <person name="Gonzalez J."/>
            <person name="Henrissat B."/>
            <person name="Kuo A."/>
            <person name="Liang C."/>
            <person name="Lipzen A."/>
            <person name="Lutzoni F."/>
            <person name="Magnuson J."/>
            <person name="Mondo S."/>
            <person name="Nolan M."/>
            <person name="Ohm R."/>
            <person name="Pangilinan J."/>
            <person name="Park H.-J."/>
            <person name="Ramirez L."/>
            <person name="Alfaro M."/>
            <person name="Sun H."/>
            <person name="Tritt A."/>
            <person name="Yoshinaga Y."/>
            <person name="Zwiers L.-H."/>
            <person name="Turgeon B."/>
            <person name="Goodwin S."/>
            <person name="Spatafora J."/>
            <person name="Crous P."/>
            <person name="Grigoriev I."/>
        </authorList>
    </citation>
    <scope>NUCLEOTIDE SEQUENCE</scope>
    <source>
        <strain evidence="1">CBS 115976</strain>
    </source>
</reference>
<dbReference type="EMBL" id="MU004235">
    <property type="protein sequence ID" value="KAF2669132.1"/>
    <property type="molecule type" value="Genomic_DNA"/>
</dbReference>
<organism evidence="1 2">
    <name type="scientific">Microthyrium microscopicum</name>
    <dbReference type="NCBI Taxonomy" id="703497"/>
    <lineage>
        <taxon>Eukaryota</taxon>
        <taxon>Fungi</taxon>
        <taxon>Dikarya</taxon>
        <taxon>Ascomycota</taxon>
        <taxon>Pezizomycotina</taxon>
        <taxon>Dothideomycetes</taxon>
        <taxon>Dothideomycetes incertae sedis</taxon>
        <taxon>Microthyriales</taxon>
        <taxon>Microthyriaceae</taxon>
        <taxon>Microthyrium</taxon>
    </lineage>
</organism>
<sequence>MAINVRLGDRSAGICRDESDSVAFGVDSQIHSFGSYIPVWYGKVRVPIGLDHHHMYGNDHSTIAFRLASIVNPNIQLILPNFAKTSKMR</sequence>